<comment type="caution">
    <text evidence="1">The sequence shown here is derived from an EMBL/GenBank/DDBJ whole genome shotgun (WGS) entry which is preliminary data.</text>
</comment>
<protein>
    <submittedName>
        <fullName evidence="1">Uncharacterized protein</fullName>
    </submittedName>
</protein>
<dbReference type="EMBL" id="BOVJ01000202">
    <property type="protein sequence ID" value="GIQ66703.1"/>
    <property type="molecule type" value="Genomic_DNA"/>
</dbReference>
<accession>A0ABQ4NEP8</accession>
<keyword evidence="2" id="KW-1185">Reference proteome</keyword>
<name>A0ABQ4NEP8_9BACL</name>
<dbReference type="Proteomes" id="UP000680304">
    <property type="component" value="Unassembled WGS sequence"/>
</dbReference>
<evidence type="ECO:0000313" key="2">
    <source>
        <dbReference type="Proteomes" id="UP000680304"/>
    </source>
</evidence>
<organism evidence="1 2">
    <name type="scientific">Paenibacillus cisolokensis</name>
    <dbReference type="NCBI Taxonomy" id="1658519"/>
    <lineage>
        <taxon>Bacteria</taxon>
        <taxon>Bacillati</taxon>
        <taxon>Bacillota</taxon>
        <taxon>Bacilli</taxon>
        <taxon>Bacillales</taxon>
        <taxon>Paenibacillaceae</taxon>
        <taxon>Paenibacillus</taxon>
    </lineage>
</organism>
<evidence type="ECO:0000313" key="1">
    <source>
        <dbReference type="EMBL" id="GIQ66703.1"/>
    </source>
</evidence>
<reference evidence="1 2" key="1">
    <citation type="submission" date="2021-04" db="EMBL/GenBank/DDBJ databases">
        <title>Draft genome sequence of Paenibacillus cisolokensis, LC2-13A.</title>
        <authorList>
            <person name="Uke A."/>
            <person name="Chhe C."/>
            <person name="Baramee S."/>
            <person name="Kosugi A."/>
        </authorList>
    </citation>
    <scope>NUCLEOTIDE SEQUENCE [LARGE SCALE GENOMIC DNA]</scope>
    <source>
        <strain evidence="1 2">LC2-13A</strain>
    </source>
</reference>
<sequence length="54" mass="6106">MATTAIWDVTDRLKRVIDYAANPEKLPRIVPSSKACNRCWITRNPATKPKSSCM</sequence>
<proteinExistence type="predicted"/>
<gene>
    <name evidence="1" type="ORF">PACILC2_52710</name>
</gene>